<dbReference type="OrthoDB" id="3264185at2759"/>
<sequence>MDHILPTRYPLDSGHPPSQRSPVAHPAKAGFPTPCTSAPTHDEHGDATASRLCVVDWQSCMHCQPGELYILSAVFQEQLVTRVFFDANAYVEGMVQEWLGEVKAACVWYFGRAHLETVPAGTLQTKL</sequence>
<dbReference type="AlphaFoldDB" id="A0A0C9VTJ1"/>
<protein>
    <submittedName>
        <fullName evidence="2">Uncharacterized protein</fullName>
    </submittedName>
</protein>
<evidence type="ECO:0000256" key="1">
    <source>
        <dbReference type="SAM" id="MobiDB-lite"/>
    </source>
</evidence>
<dbReference type="EMBL" id="KN839863">
    <property type="protein sequence ID" value="KIJ61305.1"/>
    <property type="molecule type" value="Genomic_DNA"/>
</dbReference>
<evidence type="ECO:0000313" key="2">
    <source>
        <dbReference type="EMBL" id="KIJ61305.1"/>
    </source>
</evidence>
<name>A0A0C9VTJ1_9AGAM</name>
<feature type="region of interest" description="Disordered" evidence="1">
    <location>
        <begin position="1"/>
        <end position="44"/>
    </location>
</feature>
<reference evidence="2 3" key="1">
    <citation type="submission" date="2014-04" db="EMBL/GenBank/DDBJ databases">
        <title>Evolutionary Origins and Diversification of the Mycorrhizal Mutualists.</title>
        <authorList>
            <consortium name="DOE Joint Genome Institute"/>
            <consortium name="Mycorrhizal Genomics Consortium"/>
            <person name="Kohler A."/>
            <person name="Kuo A."/>
            <person name="Nagy L.G."/>
            <person name="Floudas D."/>
            <person name="Copeland A."/>
            <person name="Barry K.W."/>
            <person name="Cichocki N."/>
            <person name="Veneault-Fourrey C."/>
            <person name="LaButti K."/>
            <person name="Lindquist E.A."/>
            <person name="Lipzen A."/>
            <person name="Lundell T."/>
            <person name="Morin E."/>
            <person name="Murat C."/>
            <person name="Riley R."/>
            <person name="Ohm R."/>
            <person name="Sun H."/>
            <person name="Tunlid A."/>
            <person name="Henrissat B."/>
            <person name="Grigoriev I.V."/>
            <person name="Hibbett D.S."/>
            <person name="Martin F."/>
        </authorList>
    </citation>
    <scope>NUCLEOTIDE SEQUENCE [LARGE SCALE GENOMIC DNA]</scope>
    <source>
        <strain evidence="2 3">MD-312</strain>
    </source>
</reference>
<gene>
    <name evidence="2" type="ORF">HYDPIDRAFT_116060</name>
</gene>
<accession>A0A0C9VTJ1</accession>
<organism evidence="2 3">
    <name type="scientific">Hydnomerulius pinastri MD-312</name>
    <dbReference type="NCBI Taxonomy" id="994086"/>
    <lineage>
        <taxon>Eukaryota</taxon>
        <taxon>Fungi</taxon>
        <taxon>Dikarya</taxon>
        <taxon>Basidiomycota</taxon>
        <taxon>Agaricomycotina</taxon>
        <taxon>Agaricomycetes</taxon>
        <taxon>Agaricomycetidae</taxon>
        <taxon>Boletales</taxon>
        <taxon>Boletales incertae sedis</taxon>
        <taxon>Leucogyrophana</taxon>
    </lineage>
</organism>
<proteinExistence type="predicted"/>
<dbReference type="HOGENOM" id="CLU_1970853_0_0_1"/>
<evidence type="ECO:0000313" key="3">
    <source>
        <dbReference type="Proteomes" id="UP000053820"/>
    </source>
</evidence>
<dbReference type="Proteomes" id="UP000053820">
    <property type="component" value="Unassembled WGS sequence"/>
</dbReference>
<keyword evidence="3" id="KW-1185">Reference proteome</keyword>